<dbReference type="GO" id="GO:0036054">
    <property type="term" value="F:protein-malonyllysine demalonylase activity"/>
    <property type="evidence" value="ECO:0007669"/>
    <property type="project" value="InterPro"/>
</dbReference>
<accession>A0A930YVW5</accession>
<dbReference type="PANTHER" id="PTHR11085:SF4">
    <property type="entry name" value="NAD-DEPENDENT PROTEIN DEACYLASE"/>
    <property type="match status" value="1"/>
</dbReference>
<dbReference type="GO" id="GO:0005737">
    <property type="term" value="C:cytoplasm"/>
    <property type="evidence" value="ECO:0007669"/>
    <property type="project" value="UniProtKB-SubCell"/>
</dbReference>
<evidence type="ECO:0000256" key="2">
    <source>
        <dbReference type="ARBA" id="ARBA00023027"/>
    </source>
</evidence>
<comment type="subcellular location">
    <subcellularLocation>
        <location evidence="3">Cytoplasm</location>
    </subcellularLocation>
</comment>
<feature type="binding site" evidence="3">
    <location>
        <begin position="86"/>
        <end position="89"/>
    </location>
    <ligand>
        <name>NAD(+)</name>
        <dbReference type="ChEBI" id="CHEBI:57540"/>
    </ligand>
</feature>
<dbReference type="InterPro" id="IPR026590">
    <property type="entry name" value="Ssirtuin_cat_dom"/>
</dbReference>
<feature type="active site" description="Proton acceptor" evidence="3">
    <location>
        <position position="104"/>
    </location>
</feature>
<dbReference type="Gene3D" id="3.40.50.1220">
    <property type="entry name" value="TPP-binding domain"/>
    <property type="match status" value="1"/>
</dbReference>
<keyword evidence="3" id="KW-0963">Cytoplasm</keyword>
<dbReference type="SUPFAM" id="SSF52467">
    <property type="entry name" value="DHS-like NAD/FAD-binding domain"/>
    <property type="match status" value="1"/>
</dbReference>
<dbReference type="GO" id="GO:0070403">
    <property type="term" value="F:NAD+ binding"/>
    <property type="evidence" value="ECO:0007669"/>
    <property type="project" value="UniProtKB-UniRule"/>
</dbReference>
<dbReference type="HAMAP" id="MF_01121">
    <property type="entry name" value="Sirtuin_ClassIII"/>
    <property type="match status" value="1"/>
</dbReference>
<name>A0A930YVW5_9FLAO</name>
<dbReference type="InterPro" id="IPR027546">
    <property type="entry name" value="Sirtuin_class_III"/>
</dbReference>
<keyword evidence="2 3" id="KW-0520">NAD</keyword>
<sequence length="240" mass="27548">MKKLVVLSGAGISAPSGIKTFRDQNGLWENHRIEEVACPEAFMRNPQKVLDFYNQRRRQLLEIQPNRAHYILAELEDHYEVKIITQNVDDLHERAGSTNVIHLHGELLKARPVGKSEPVVSWKKDLNVGDTDSEGRQLRPHVVWFGENVPAIRKCMDCVQQADIFLVIGTSLQVYPAAGLIHYVSDQCQVYVVDPNLDVSFTARRNYFALDAVEGMERLKRILVRSTEPSRGYDFRRFFE</sequence>
<dbReference type="PROSITE" id="PS50305">
    <property type="entry name" value="SIRTUIN"/>
    <property type="match status" value="1"/>
</dbReference>
<evidence type="ECO:0000256" key="4">
    <source>
        <dbReference type="PROSITE-ProRule" id="PRU00236"/>
    </source>
</evidence>
<dbReference type="Proteomes" id="UP000694480">
    <property type="component" value="Unassembled WGS sequence"/>
</dbReference>
<evidence type="ECO:0000313" key="7">
    <source>
        <dbReference type="Proteomes" id="UP000694480"/>
    </source>
</evidence>
<gene>
    <name evidence="3" type="primary">cobB</name>
    <name evidence="6" type="ORF">IC612_06125</name>
</gene>
<proteinExistence type="inferred from homology"/>
<evidence type="ECO:0000259" key="5">
    <source>
        <dbReference type="PROSITE" id="PS50305"/>
    </source>
</evidence>
<dbReference type="EC" id="2.3.1.286" evidence="3"/>
<evidence type="ECO:0000256" key="1">
    <source>
        <dbReference type="ARBA" id="ARBA00022679"/>
    </source>
</evidence>
<protein>
    <recommendedName>
        <fullName evidence="3">NAD-dependent protein deacylase</fullName>
        <ecNumber evidence="3">2.3.1.286</ecNumber>
    </recommendedName>
    <alternativeName>
        <fullName evidence="3">Regulatory protein SIR2 homolog</fullName>
    </alternativeName>
</protein>
<comment type="similarity">
    <text evidence="3">Belongs to the sirtuin family. Class III subfamily.</text>
</comment>
<reference evidence="6" key="1">
    <citation type="submission" date="2020-11" db="EMBL/GenBank/DDBJ databases">
        <title>Genome seq and assembly of Planobacterium sp.</title>
        <authorList>
            <person name="Chhetri G."/>
        </authorList>
    </citation>
    <scope>NUCLEOTIDE SEQUENCE</scope>
    <source>
        <strain evidence="6">GCR5</strain>
    </source>
</reference>
<organism evidence="6 7">
    <name type="scientific">Planobacterium oryzisoli</name>
    <dbReference type="NCBI Taxonomy" id="2771435"/>
    <lineage>
        <taxon>Bacteria</taxon>
        <taxon>Pseudomonadati</taxon>
        <taxon>Bacteroidota</taxon>
        <taxon>Flavobacteriia</taxon>
        <taxon>Flavobacteriales</taxon>
        <taxon>Weeksellaceae</taxon>
        <taxon>Chryseobacterium group</taxon>
        <taxon>Chryseobacterium</taxon>
    </lineage>
</organism>
<dbReference type="CDD" id="cd01412">
    <property type="entry name" value="SIRT5_Af1_CobB"/>
    <property type="match status" value="1"/>
</dbReference>
<dbReference type="Pfam" id="PF02146">
    <property type="entry name" value="SIR2"/>
    <property type="match status" value="1"/>
</dbReference>
<keyword evidence="7" id="KW-1185">Reference proteome</keyword>
<comment type="catalytic activity">
    <reaction evidence="3">
        <text>N(6)-acetyl-L-lysyl-[protein] + NAD(+) + H2O = 2''-O-acetyl-ADP-D-ribose + nicotinamide + L-lysyl-[protein]</text>
        <dbReference type="Rhea" id="RHEA:43636"/>
        <dbReference type="Rhea" id="RHEA-COMP:9752"/>
        <dbReference type="Rhea" id="RHEA-COMP:10731"/>
        <dbReference type="ChEBI" id="CHEBI:15377"/>
        <dbReference type="ChEBI" id="CHEBI:17154"/>
        <dbReference type="ChEBI" id="CHEBI:29969"/>
        <dbReference type="ChEBI" id="CHEBI:57540"/>
        <dbReference type="ChEBI" id="CHEBI:61930"/>
        <dbReference type="ChEBI" id="CHEBI:83767"/>
        <dbReference type="EC" id="2.3.1.286"/>
    </reaction>
</comment>
<feature type="binding site" evidence="3">
    <location>
        <position position="212"/>
    </location>
    <ligand>
        <name>NAD(+)</name>
        <dbReference type="ChEBI" id="CHEBI:57540"/>
    </ligand>
</feature>
<feature type="binding site" evidence="3">
    <location>
        <position position="56"/>
    </location>
    <ligand>
        <name>substrate</name>
    </ligand>
</feature>
<comment type="catalytic activity">
    <reaction evidence="3">
        <text>N(6)-succinyl-L-lysyl-[protein] + NAD(+) + H2O = 2''-O-succinyl-ADP-D-ribose + nicotinamide + L-lysyl-[protein]</text>
        <dbReference type="Rhea" id="RHEA:47668"/>
        <dbReference type="Rhea" id="RHEA-COMP:9752"/>
        <dbReference type="Rhea" id="RHEA-COMP:11877"/>
        <dbReference type="ChEBI" id="CHEBI:15377"/>
        <dbReference type="ChEBI" id="CHEBI:17154"/>
        <dbReference type="ChEBI" id="CHEBI:29969"/>
        <dbReference type="ChEBI" id="CHEBI:57540"/>
        <dbReference type="ChEBI" id="CHEBI:87830"/>
        <dbReference type="ChEBI" id="CHEBI:87832"/>
    </reaction>
</comment>
<dbReference type="InterPro" id="IPR026591">
    <property type="entry name" value="Sirtuin_cat_small_dom_sf"/>
</dbReference>
<dbReference type="RefSeq" id="WP_194739304.1">
    <property type="nucleotide sequence ID" value="NZ_JADKYY010000006.1"/>
</dbReference>
<dbReference type="AlphaFoldDB" id="A0A930YVW5"/>
<evidence type="ECO:0000256" key="3">
    <source>
        <dbReference type="HAMAP-Rule" id="MF_01121"/>
    </source>
</evidence>
<comment type="caution">
    <text evidence="3 4">Lacks conserved residue(s) required for the propagation of feature annotation.</text>
</comment>
<dbReference type="GO" id="GO:0017136">
    <property type="term" value="F:histone deacetylase activity, NAD-dependent"/>
    <property type="evidence" value="ECO:0007669"/>
    <property type="project" value="TreeGrafter"/>
</dbReference>
<dbReference type="InterPro" id="IPR029035">
    <property type="entry name" value="DHS-like_NAD/FAD-binding_dom"/>
</dbReference>
<feature type="domain" description="Deacetylase sirtuin-type" evidence="5">
    <location>
        <begin position="1"/>
        <end position="226"/>
    </location>
</feature>
<keyword evidence="1" id="KW-0808">Transferase</keyword>
<comment type="caution">
    <text evidence="6">The sequence shown here is derived from an EMBL/GenBank/DDBJ whole genome shotgun (WGS) entry which is preliminary data.</text>
</comment>
<dbReference type="PANTHER" id="PTHR11085">
    <property type="entry name" value="NAD-DEPENDENT PROTEIN DEACYLASE SIRTUIN-5, MITOCHONDRIAL-RELATED"/>
    <property type="match status" value="1"/>
</dbReference>
<dbReference type="InterPro" id="IPR050134">
    <property type="entry name" value="NAD-dep_sirtuin_deacylases"/>
</dbReference>
<comment type="function">
    <text evidence="3">NAD-dependent lysine deacetylase and desuccinylase that specifically removes acetyl and succinyl groups on target proteins. Modulates the activities of several proteins which are inactive in their acylated form.</text>
</comment>
<feature type="binding site" evidence="3">
    <location>
        <begin position="9"/>
        <end position="28"/>
    </location>
    <ligand>
        <name>NAD(+)</name>
        <dbReference type="ChEBI" id="CHEBI:57540"/>
    </ligand>
</feature>
<comment type="domain">
    <text evidence="3">2 residues (Tyr-53 and Arg-56) present in a large hydrophobic pocket are probably involved in substrate specificity. They are important for desuccinylation activity, but dispensable for deacetylation activity.</text>
</comment>
<dbReference type="Gene3D" id="3.30.1600.10">
    <property type="entry name" value="SIR2/SIRT2 'Small Domain"/>
    <property type="match status" value="1"/>
</dbReference>
<evidence type="ECO:0000313" key="6">
    <source>
        <dbReference type="EMBL" id="MBF5027373.1"/>
    </source>
</evidence>
<dbReference type="InterPro" id="IPR003000">
    <property type="entry name" value="Sirtuin"/>
</dbReference>
<feature type="binding site" evidence="3">
    <location>
        <position position="53"/>
    </location>
    <ligand>
        <name>substrate</name>
    </ligand>
</feature>
<feature type="binding site" evidence="3">
    <location>
        <begin position="169"/>
        <end position="171"/>
    </location>
    <ligand>
        <name>NAD(+)</name>
        <dbReference type="ChEBI" id="CHEBI:57540"/>
    </ligand>
</feature>
<dbReference type="EMBL" id="JADKYY010000006">
    <property type="protein sequence ID" value="MBF5027373.1"/>
    <property type="molecule type" value="Genomic_DNA"/>
</dbReference>
<dbReference type="GO" id="GO:0036055">
    <property type="term" value="F:protein-succinyllysine desuccinylase activity"/>
    <property type="evidence" value="ECO:0007669"/>
    <property type="project" value="UniProtKB-UniRule"/>
</dbReference>